<dbReference type="AlphaFoldDB" id="D8QHH6"/>
<keyword evidence="1" id="KW-0479">Metal-binding</keyword>
<dbReference type="InterPro" id="IPR002893">
    <property type="entry name" value="Znf_MYND"/>
</dbReference>
<evidence type="ECO:0000256" key="1">
    <source>
        <dbReference type="ARBA" id="ARBA00022723"/>
    </source>
</evidence>
<dbReference type="GO" id="GO:0008270">
    <property type="term" value="F:zinc ion binding"/>
    <property type="evidence" value="ECO:0007669"/>
    <property type="project" value="UniProtKB-KW"/>
</dbReference>
<reference evidence="6 7" key="1">
    <citation type="journal article" date="2010" name="Nat. Biotechnol.">
        <title>Genome sequence of the model mushroom Schizophyllum commune.</title>
        <authorList>
            <person name="Ohm R.A."/>
            <person name="de Jong J.F."/>
            <person name="Lugones L.G."/>
            <person name="Aerts A."/>
            <person name="Kothe E."/>
            <person name="Stajich J.E."/>
            <person name="de Vries R.P."/>
            <person name="Record E."/>
            <person name="Levasseur A."/>
            <person name="Baker S.E."/>
            <person name="Bartholomew K.A."/>
            <person name="Coutinho P.M."/>
            <person name="Erdmann S."/>
            <person name="Fowler T.J."/>
            <person name="Gathman A.C."/>
            <person name="Lombard V."/>
            <person name="Henrissat B."/>
            <person name="Knabe N."/>
            <person name="Kuees U."/>
            <person name="Lilly W.W."/>
            <person name="Lindquist E."/>
            <person name="Lucas S."/>
            <person name="Magnuson J.K."/>
            <person name="Piumi F."/>
            <person name="Raudaskoski M."/>
            <person name="Salamov A."/>
            <person name="Schmutz J."/>
            <person name="Schwarze F.W.M.R."/>
            <person name="vanKuyk P.A."/>
            <person name="Horton J.S."/>
            <person name="Grigoriev I.V."/>
            <person name="Woesten H.A.B."/>
        </authorList>
    </citation>
    <scope>NUCLEOTIDE SEQUENCE [LARGE SCALE GENOMIC DNA]</scope>
    <source>
        <strain evidence="7">H4-8 / FGSC 9210</strain>
    </source>
</reference>
<name>D8QHH6_SCHCM</name>
<feature type="domain" description="MYND-type" evidence="5">
    <location>
        <begin position="476"/>
        <end position="516"/>
    </location>
</feature>
<evidence type="ECO:0000256" key="4">
    <source>
        <dbReference type="PROSITE-ProRule" id="PRU00134"/>
    </source>
</evidence>
<keyword evidence="7" id="KW-1185">Reference proteome</keyword>
<dbReference type="VEuPathDB" id="FungiDB:SCHCODRAFT_02554652"/>
<evidence type="ECO:0000256" key="3">
    <source>
        <dbReference type="ARBA" id="ARBA00022833"/>
    </source>
</evidence>
<dbReference type="InParanoid" id="D8QHH6"/>
<accession>D8QHH6</accession>
<sequence>MSLFRRRISKGCATRALGYKRSSWCAAVPSEPYLKELTPRLQSIRLTKFQEDIGALLQECAAANDKPTSPLIMPVSLLQHPLFKELFARLDPSRIPKHPLDYRGARAITEALEALWMYAHISEAAPQSGDAFLRAYLKHLPSVWQWGLWLLPEEGNVKDSSSKNLECLDFPLRPDGTVVIGVYLRYLVLQLIIAAFVDTPPGRKILLAQPRFYEVLLKVLSYDWTRPKKFNDARQPHALLRVIFDGLTDKNDPKLVQRTLDEVTAFEKQNPGRIFEIIVERLPWLLDAEEKDSFQFIMGYLGTLSHLLILSHHLFRENIRRANGGPAIVELLLRTVPDFGLPRTRTDEQMTMPILMQLMETLLTSRWSDRELVDVINAGLLRLIDRLNRFLPSDAKGRERRRMVNVWIKDVFMPSMVWPKMLRTFYKEASEHNLLTKMVFPQWDEWRALLDRCTVLWKRYTKFLDRMQSLRMFCHNSSCPQKSEATKKKICECARVAYCSRECQKIHWKKAHRKECSRNARYPIFYMPAFEPENPPPNPKLSHVHRHWLRTCALHDLASENAQWMAVRTVLIDYAGISQEDVVTRGFSPAGVEPHPDSPEMIGVKPVPRGMTRVLVRVNWGARIGADICVELAIAVATVKAMDEGAGRRPGIFSRPL</sequence>
<gene>
    <name evidence="6" type="ORF">SCHCODRAFT_113326</name>
</gene>
<evidence type="ECO:0000313" key="7">
    <source>
        <dbReference type="Proteomes" id="UP000007431"/>
    </source>
</evidence>
<protein>
    <recommendedName>
        <fullName evidence="5">MYND-type domain-containing protein</fullName>
    </recommendedName>
</protein>
<keyword evidence="3" id="KW-0862">Zinc</keyword>
<dbReference type="PROSITE" id="PS50865">
    <property type="entry name" value="ZF_MYND_2"/>
    <property type="match status" value="1"/>
</dbReference>
<organism evidence="7">
    <name type="scientific">Schizophyllum commune (strain H4-8 / FGSC 9210)</name>
    <name type="common">Split gill fungus</name>
    <dbReference type="NCBI Taxonomy" id="578458"/>
    <lineage>
        <taxon>Eukaryota</taxon>
        <taxon>Fungi</taxon>
        <taxon>Dikarya</taxon>
        <taxon>Basidiomycota</taxon>
        <taxon>Agaricomycotina</taxon>
        <taxon>Agaricomycetes</taxon>
        <taxon>Agaricomycetidae</taxon>
        <taxon>Agaricales</taxon>
        <taxon>Schizophyllaceae</taxon>
        <taxon>Schizophyllum</taxon>
    </lineage>
</organism>
<dbReference type="EMBL" id="GL377312">
    <property type="protein sequence ID" value="EFI92675.1"/>
    <property type="molecule type" value="Genomic_DNA"/>
</dbReference>
<keyword evidence="2 4" id="KW-0863">Zinc-finger</keyword>
<dbReference type="Gene3D" id="6.10.140.2220">
    <property type="match status" value="1"/>
</dbReference>
<feature type="non-terminal residue" evidence="6">
    <location>
        <position position="657"/>
    </location>
</feature>
<evidence type="ECO:0000313" key="6">
    <source>
        <dbReference type="EMBL" id="EFI92675.1"/>
    </source>
</evidence>
<proteinExistence type="predicted"/>
<evidence type="ECO:0000256" key="2">
    <source>
        <dbReference type="ARBA" id="ARBA00022771"/>
    </source>
</evidence>
<dbReference type="Pfam" id="PF01753">
    <property type="entry name" value="zf-MYND"/>
    <property type="match status" value="1"/>
</dbReference>
<dbReference type="SUPFAM" id="SSF144232">
    <property type="entry name" value="HIT/MYND zinc finger-like"/>
    <property type="match status" value="1"/>
</dbReference>
<dbReference type="HOGENOM" id="CLU_417462_0_0_1"/>
<evidence type="ECO:0000259" key="5">
    <source>
        <dbReference type="PROSITE" id="PS50865"/>
    </source>
</evidence>
<dbReference type="Proteomes" id="UP000007431">
    <property type="component" value="Unassembled WGS sequence"/>
</dbReference>